<dbReference type="AlphaFoldDB" id="A0A0C3GIB5"/>
<reference evidence="4" key="2">
    <citation type="submission" date="2015-01" db="EMBL/GenBank/DDBJ databases">
        <title>Evolutionary Origins and Diversification of the Mycorrhizal Mutualists.</title>
        <authorList>
            <consortium name="DOE Joint Genome Institute"/>
            <consortium name="Mycorrhizal Genomics Consortium"/>
            <person name="Kohler A."/>
            <person name="Kuo A."/>
            <person name="Nagy L.G."/>
            <person name="Floudas D."/>
            <person name="Copeland A."/>
            <person name="Barry K.W."/>
            <person name="Cichocki N."/>
            <person name="Veneault-Fourrey C."/>
            <person name="LaButti K."/>
            <person name="Lindquist E.A."/>
            <person name="Lipzen A."/>
            <person name="Lundell T."/>
            <person name="Morin E."/>
            <person name="Murat C."/>
            <person name="Riley R."/>
            <person name="Ohm R."/>
            <person name="Sun H."/>
            <person name="Tunlid A."/>
            <person name="Henrissat B."/>
            <person name="Grigoriev I.V."/>
            <person name="Hibbett D.S."/>
            <person name="Martin F."/>
        </authorList>
    </citation>
    <scope>NUCLEOTIDE SEQUENCE [LARGE SCALE GENOMIC DNA]</scope>
    <source>
        <strain evidence="4">Zn</strain>
    </source>
</reference>
<dbReference type="GO" id="GO:0005634">
    <property type="term" value="C:nucleus"/>
    <property type="evidence" value="ECO:0007669"/>
    <property type="project" value="UniProtKB-SubCell"/>
</dbReference>
<dbReference type="GO" id="GO:0045944">
    <property type="term" value="P:positive regulation of transcription by RNA polymerase II"/>
    <property type="evidence" value="ECO:0007669"/>
    <property type="project" value="TreeGrafter"/>
</dbReference>
<evidence type="ECO:0000256" key="2">
    <source>
        <dbReference type="ARBA" id="ARBA00023242"/>
    </source>
</evidence>
<dbReference type="PANTHER" id="PTHR37534">
    <property type="entry name" value="TRANSCRIPTIONAL ACTIVATOR PROTEIN UGA3"/>
    <property type="match status" value="1"/>
</dbReference>
<organism evidence="3 4">
    <name type="scientific">Oidiodendron maius (strain Zn)</name>
    <dbReference type="NCBI Taxonomy" id="913774"/>
    <lineage>
        <taxon>Eukaryota</taxon>
        <taxon>Fungi</taxon>
        <taxon>Dikarya</taxon>
        <taxon>Ascomycota</taxon>
        <taxon>Pezizomycotina</taxon>
        <taxon>Leotiomycetes</taxon>
        <taxon>Leotiomycetes incertae sedis</taxon>
        <taxon>Myxotrichaceae</taxon>
        <taxon>Oidiodendron</taxon>
    </lineage>
</organism>
<dbReference type="HOGENOM" id="CLU_008719_5_0_1"/>
<comment type="subcellular location">
    <subcellularLocation>
        <location evidence="1">Nucleus</location>
    </subcellularLocation>
</comment>
<keyword evidence="2" id="KW-0539">Nucleus</keyword>
<dbReference type="Proteomes" id="UP000054321">
    <property type="component" value="Unassembled WGS sequence"/>
</dbReference>
<dbReference type="OrthoDB" id="415590at2759"/>
<dbReference type="GO" id="GO:0000976">
    <property type="term" value="F:transcription cis-regulatory region binding"/>
    <property type="evidence" value="ECO:0007669"/>
    <property type="project" value="TreeGrafter"/>
</dbReference>
<dbReference type="InParanoid" id="A0A0C3GIB5"/>
<dbReference type="InterPro" id="IPR021858">
    <property type="entry name" value="Fun_TF"/>
</dbReference>
<reference evidence="3 4" key="1">
    <citation type="submission" date="2014-04" db="EMBL/GenBank/DDBJ databases">
        <authorList>
            <consortium name="DOE Joint Genome Institute"/>
            <person name="Kuo A."/>
            <person name="Martino E."/>
            <person name="Perotto S."/>
            <person name="Kohler A."/>
            <person name="Nagy L.G."/>
            <person name="Floudas D."/>
            <person name="Copeland A."/>
            <person name="Barry K.W."/>
            <person name="Cichocki N."/>
            <person name="Veneault-Fourrey C."/>
            <person name="LaButti K."/>
            <person name="Lindquist E.A."/>
            <person name="Lipzen A."/>
            <person name="Lundell T."/>
            <person name="Morin E."/>
            <person name="Murat C."/>
            <person name="Sun H."/>
            <person name="Tunlid A."/>
            <person name="Henrissat B."/>
            <person name="Grigoriev I.V."/>
            <person name="Hibbett D.S."/>
            <person name="Martin F."/>
            <person name="Nordberg H.P."/>
            <person name="Cantor M.N."/>
            <person name="Hua S.X."/>
        </authorList>
    </citation>
    <scope>NUCLEOTIDE SEQUENCE [LARGE SCALE GENOMIC DNA]</scope>
    <source>
        <strain evidence="3 4">Zn</strain>
    </source>
</reference>
<dbReference type="STRING" id="913774.A0A0C3GIB5"/>
<evidence type="ECO:0008006" key="5">
    <source>
        <dbReference type="Google" id="ProtNLM"/>
    </source>
</evidence>
<proteinExistence type="predicted"/>
<dbReference type="Pfam" id="PF11951">
    <property type="entry name" value="Fungal_trans_2"/>
    <property type="match status" value="1"/>
</dbReference>
<evidence type="ECO:0000256" key="1">
    <source>
        <dbReference type="ARBA" id="ARBA00004123"/>
    </source>
</evidence>
<sequence>MILGAEGFPNFSAYDEYSDDPRFLESQREFRDLLLTSAQSLAPTRVGSPVNPGTPTSPLPATLPAASIIRQIISTRERVIWLRKYIDEVAPWLDMFDEQQHFTTKVPILAQSSFPLVYAILAISARQIEREKKLHGDHDSLQLYQESIRSLTPQLLTRDPNIMATCVILCVMEMMSASPSNWRRHLDGCAALLSSHSINGFSGGLLQAVFWCYARMDLCAAIISAGEESVVLPLDNWLPPDKRPENAFYLFHAHSSGDMWANYAVYLAARVCNLIWTHASEPLQYLDNTDDEPFIHSWHKLWSEVQDWCHNRPPELLPLQFVEGDDSQNSPFPFILYAAACAISSNQLYHTACLLLLDICPQSINPTELGQIGSKIWHAKRICGISVTNEHHGCLNNAIQPLWVAGKLLSHPVEHKALVELICTIEAKTGWAGKWRAADLKEVWGYDRDAQL</sequence>
<dbReference type="GO" id="GO:0003700">
    <property type="term" value="F:DNA-binding transcription factor activity"/>
    <property type="evidence" value="ECO:0007669"/>
    <property type="project" value="TreeGrafter"/>
</dbReference>
<dbReference type="PANTHER" id="PTHR37534:SF24">
    <property type="entry name" value="MISCELLANEOUS ZN(II)2CYS6 TRANSCRIPTION FACTOR (EUROFUNG)-RELATED"/>
    <property type="match status" value="1"/>
</dbReference>
<evidence type="ECO:0000313" key="3">
    <source>
        <dbReference type="EMBL" id="KIM95890.1"/>
    </source>
</evidence>
<dbReference type="EMBL" id="KN832885">
    <property type="protein sequence ID" value="KIM95890.1"/>
    <property type="molecule type" value="Genomic_DNA"/>
</dbReference>
<keyword evidence="4" id="KW-1185">Reference proteome</keyword>
<protein>
    <recommendedName>
        <fullName evidence="5">Transcription factor domain-containing protein</fullName>
    </recommendedName>
</protein>
<accession>A0A0C3GIB5</accession>
<dbReference type="CDD" id="cd12148">
    <property type="entry name" value="fungal_TF_MHR"/>
    <property type="match status" value="1"/>
</dbReference>
<evidence type="ECO:0000313" key="4">
    <source>
        <dbReference type="Proteomes" id="UP000054321"/>
    </source>
</evidence>
<gene>
    <name evidence="3" type="ORF">OIDMADRAFT_133095</name>
</gene>
<name>A0A0C3GIB5_OIDMZ</name>